<protein>
    <submittedName>
        <fullName evidence="13">Interferon-induced very large GTPase 1-like</fullName>
    </submittedName>
</protein>
<dbReference type="GO" id="GO:0005737">
    <property type="term" value="C:cytoplasm"/>
    <property type="evidence" value="ECO:0007669"/>
    <property type="project" value="UniProtKB-SubCell"/>
</dbReference>
<feature type="compositionally biased region" description="Basic and acidic residues" evidence="9">
    <location>
        <begin position="197"/>
        <end position="222"/>
    </location>
</feature>
<evidence type="ECO:0000256" key="1">
    <source>
        <dbReference type="ARBA" id="ARBA00004123"/>
    </source>
</evidence>
<evidence type="ECO:0000313" key="13">
    <source>
        <dbReference type="RefSeq" id="XP_026126440.1"/>
    </source>
</evidence>
<dbReference type="PROSITE" id="PS51720">
    <property type="entry name" value="G_AIG1"/>
    <property type="match status" value="1"/>
</dbReference>
<evidence type="ECO:0000256" key="8">
    <source>
        <dbReference type="ARBA" id="ARBA00023242"/>
    </source>
</evidence>
<keyword evidence="5" id="KW-0963">Cytoplasm</keyword>
<comment type="similarity">
    <text evidence="3">Belongs to the TRAFAC class dynamin-like GTPase superfamily. Very large inducible GTPase (VLIG) family.</text>
</comment>
<dbReference type="InterPro" id="IPR030383">
    <property type="entry name" value="G_VLIG_dom"/>
</dbReference>
<dbReference type="GeneID" id="113107866"/>
<keyword evidence="12" id="KW-1185">Reference proteome</keyword>
<dbReference type="PANTHER" id="PTHR22796:SF6">
    <property type="entry name" value="INTERFERON-INDUCED VERY LARGE GTPASE 1-RELATED"/>
    <property type="match status" value="1"/>
</dbReference>
<evidence type="ECO:0000256" key="6">
    <source>
        <dbReference type="ARBA" id="ARBA00022741"/>
    </source>
</evidence>
<dbReference type="Gene3D" id="3.40.50.300">
    <property type="entry name" value="P-loop containing nucleotide triphosphate hydrolases"/>
    <property type="match status" value="2"/>
</dbReference>
<dbReference type="RefSeq" id="XP_026126440.1">
    <property type="nucleotide sequence ID" value="XM_026270655.1"/>
</dbReference>
<dbReference type="Pfam" id="PF25496">
    <property type="entry name" value="URGCP"/>
    <property type="match status" value="1"/>
</dbReference>
<dbReference type="KEGG" id="caua:113107866"/>
<accession>A0A6P6Q2J0</accession>
<gene>
    <name evidence="13" type="primary">LOC113107866</name>
</gene>
<feature type="domain" description="VLIG-type G" evidence="10">
    <location>
        <begin position="853"/>
        <end position="1098"/>
    </location>
</feature>
<dbReference type="InterPro" id="IPR057365">
    <property type="entry name" value="URGCP"/>
</dbReference>
<dbReference type="Pfam" id="PF04548">
    <property type="entry name" value="AIG1"/>
    <property type="match status" value="1"/>
</dbReference>
<comment type="subcellular location">
    <subcellularLocation>
        <location evidence="2">Cytoplasm</location>
    </subcellularLocation>
    <subcellularLocation>
        <location evidence="1">Nucleus</location>
    </subcellularLocation>
</comment>
<dbReference type="PANTHER" id="PTHR22796">
    <property type="entry name" value="URG4-RELATED"/>
    <property type="match status" value="1"/>
</dbReference>
<dbReference type="Pfam" id="PF25683">
    <property type="entry name" value="URGCP_GTPase"/>
    <property type="match status" value="1"/>
</dbReference>
<evidence type="ECO:0000256" key="2">
    <source>
        <dbReference type="ARBA" id="ARBA00004496"/>
    </source>
</evidence>
<feature type="compositionally biased region" description="Basic and acidic residues" evidence="9">
    <location>
        <begin position="310"/>
        <end position="319"/>
    </location>
</feature>
<keyword evidence="6" id="KW-0547">Nucleotide-binding</keyword>
<sequence>MTVVLTGNSSSVQFGDGNILLGQNQQNIENVPISRIVPLQKKISEHHVSVINMIDLHETELYLDCVDQLIGQLVNENEIHAFIYVVRLGQLTDADKTGLDWLQTVFGDRVPQFVMILFTYEREEETDTIIDDLKKNPVLKQLLKKCGGRYQTCNKMMDNQSEMRDLMKKIEHIYHENNQQRFTGEMFNTASIGRKELENSECDDKPRKKEDPTTCETGEKHKGQIQPVGATGVGSDQHLQQGKTKNPKYVFHRLNLEDSYHNKLRAADVFQITKHSLQSNESCAEEELIQTFIYKLLMMNYRARNISTKKTNEQDDTQQRENNSSEDESDIFEVYKETSLSKTSQSEGIDPMDVQMAVFHHADGFLKQMMVTKLSQCQYALPLLVPDPFTRQIEFPLWTFRQINKSWKIRNTKNEIVSQTQTIYKTQTPMVFFFRFGSVSSSKSQLMNSLINKKHDTYFHKNCPGSSRTRVLMDGVVEIAWFCPSGTNADKFTDCVAFCNLHGDAGDHEKQLQILTEMSSVNVVFLTKLDKNDRNAAKIKNMYKERKPLICLLTEDESAVTKPKKGKSMIGLKDRNQSGVSEELRRAINDCLSESSLTFSLENMSKISGIRVDEEDDENCNRGRAAVQQMMSLLEKKDLTEIKESFLPNQGKLWHLWCQKNKELHRPQTYETEMDISRKHLEMNKIRKQQHNSDISEFMKLFIKQINSHAPTKMFFLKWLRILLDEYTSADLSSLHHKYDEKWSTVLKLKEKHDKSEQLKVEQSELERISEDLQAAAFGLEHIMREIGQIYESCSSVKKNKKDLQIPFSSLPSFAAEMMISGFPLELMDGDACHVPVIWISAVLDQLVQKLGDQRVFVLSVLGIQSSGKSTMLNAMFGLQFAVSAGRCTRGAFMQLVRVSDEMKSQVNFDYILIVDTEGLHAIELAGRSTRHHDNELATFVVGLGNLTLINIFGENPAEMQDILQIVVQAFLRMKKVRLDPSCVFVHQNVSDITAGEKNMEGRRRLLETLDEMTKLAAKDEVCDAERFSDIIRFDVQNDVKYFTQLWEGSPPMAPPNPNYCENIQDLKKTIMSHASKSHGMMLIHSKDRIKDLWEALLDERFVFSFRNSLEISAYRKLETEYSKWSWSLCSAMMETENKLHNKIENEAINEIKQSDLQIELKKTSEEVNKLMSDFFEKDRDKDILIQWKTTFEIKIKVLQENIVRETKRKLNEVLQQRGLKKKIDAQRTHHENTLLEKSKELALKLKDKTNDEETLKKEFDLFWEQCVKNIISDTPEIKDIDIMRDVREILSDIYESVPVDHWRESRDIFTMPVYSDYVKLKKSIGITGAFTNIYRSAKEKLCYILSQEDESQIRSFIRDVVQQTDKEIQSFNISKMGYNISCIHQLTGYIKARVTEHETGRVKYVFKNEFFRDLVLSICKRTNRMITDQHGLFREANDPVIYVEKKREEYYHIFQKYCHGSASAAIFGEIICQKLKVPIEQSVYKKTANDQAGEMRTNCPSLNGNRSKLEKHILKRLAEEEDFVKYMEYIHNPRDLFKSFIRDEVCQYITDQFSLSVLPKMKENIKLLQQKIMEAAHESTEHVQLNRGDVGLWLKSFTQQLSDELIFSEKDLSGVKHDDVDDFNLLEEVIRKELPAIMSQISLRVTRRSFDEKLDYRFRPDELLIDHFCQCCWVQCPFCNAICTNTIENHPGDHSVPFHRVTGITGMKFRNTTYLTVDICTSAVTSDGSFYPDSSDNTVLWREYRKGGDRFAKWSITPDLSELPYWKWFVCRFQKDLEKFYNNTFEECGKIPDEWREQLKDNSKAIQSLDEYI</sequence>
<dbReference type="GO" id="GO:0005525">
    <property type="term" value="F:GTP binding"/>
    <property type="evidence" value="ECO:0007669"/>
    <property type="project" value="UniProtKB-KW"/>
</dbReference>
<feature type="region of interest" description="Disordered" evidence="9">
    <location>
        <begin position="308"/>
        <end position="329"/>
    </location>
</feature>
<evidence type="ECO:0000256" key="4">
    <source>
        <dbReference type="ARBA" id="ARBA00008535"/>
    </source>
</evidence>
<dbReference type="InterPro" id="IPR027417">
    <property type="entry name" value="P-loop_NTPase"/>
</dbReference>
<keyword evidence="7" id="KW-0342">GTP-binding</keyword>
<dbReference type="Proteomes" id="UP000515129">
    <property type="component" value="Chromosome 8"/>
</dbReference>
<evidence type="ECO:0000256" key="9">
    <source>
        <dbReference type="SAM" id="MobiDB-lite"/>
    </source>
</evidence>
<proteinExistence type="inferred from homology"/>
<evidence type="ECO:0000259" key="11">
    <source>
        <dbReference type="PROSITE" id="PS51720"/>
    </source>
</evidence>
<evidence type="ECO:0000256" key="5">
    <source>
        <dbReference type="ARBA" id="ARBA00022490"/>
    </source>
</evidence>
<feature type="domain" description="AIG1-type G" evidence="11">
    <location>
        <begin position="1"/>
        <end position="191"/>
    </location>
</feature>
<comment type="similarity">
    <text evidence="4">Belongs to the TRAFAC class TrmE-Era-EngA-EngB-Septin-like GTPase superfamily. AIG1/Toc34/Toc159-like paraseptin GTPase family. IAN subfamily.</text>
</comment>
<evidence type="ECO:0000256" key="7">
    <source>
        <dbReference type="ARBA" id="ARBA00023134"/>
    </source>
</evidence>
<reference evidence="13" key="1">
    <citation type="submission" date="2025-08" db="UniProtKB">
        <authorList>
            <consortium name="RefSeq"/>
        </authorList>
    </citation>
    <scope>IDENTIFICATION</scope>
    <source>
        <strain evidence="13">Wakin</strain>
        <tissue evidence="13">Muscle</tissue>
    </source>
</reference>
<dbReference type="GO" id="GO:0005634">
    <property type="term" value="C:nucleus"/>
    <property type="evidence" value="ECO:0007669"/>
    <property type="project" value="UniProtKB-SubCell"/>
</dbReference>
<evidence type="ECO:0000259" key="10">
    <source>
        <dbReference type="PROSITE" id="PS51717"/>
    </source>
</evidence>
<name>A0A6P6Q2J0_CARAU</name>
<dbReference type="PROSITE" id="PS51717">
    <property type="entry name" value="G_VLIG"/>
    <property type="match status" value="1"/>
</dbReference>
<organism evidence="12 13">
    <name type="scientific">Carassius auratus</name>
    <name type="common">Goldfish</name>
    <dbReference type="NCBI Taxonomy" id="7957"/>
    <lineage>
        <taxon>Eukaryota</taxon>
        <taxon>Metazoa</taxon>
        <taxon>Chordata</taxon>
        <taxon>Craniata</taxon>
        <taxon>Vertebrata</taxon>
        <taxon>Euteleostomi</taxon>
        <taxon>Actinopterygii</taxon>
        <taxon>Neopterygii</taxon>
        <taxon>Teleostei</taxon>
        <taxon>Ostariophysi</taxon>
        <taxon>Cypriniformes</taxon>
        <taxon>Cyprinidae</taxon>
        <taxon>Cyprininae</taxon>
        <taxon>Carassius</taxon>
    </lineage>
</organism>
<dbReference type="InterPro" id="IPR058641">
    <property type="entry name" value="GVIN1_dom"/>
</dbReference>
<evidence type="ECO:0000256" key="3">
    <source>
        <dbReference type="ARBA" id="ARBA00006828"/>
    </source>
</evidence>
<dbReference type="SUPFAM" id="SSF52540">
    <property type="entry name" value="P-loop containing nucleoside triphosphate hydrolases"/>
    <property type="match status" value="1"/>
</dbReference>
<dbReference type="Pfam" id="PF25974">
    <property type="entry name" value="URGCP_9th"/>
    <property type="match status" value="1"/>
</dbReference>
<feature type="region of interest" description="Disordered" evidence="9">
    <location>
        <begin position="197"/>
        <end position="245"/>
    </location>
</feature>
<keyword evidence="8" id="KW-0539">Nucleus</keyword>
<evidence type="ECO:0000313" key="12">
    <source>
        <dbReference type="Proteomes" id="UP000515129"/>
    </source>
</evidence>
<dbReference type="InterPro" id="IPR006703">
    <property type="entry name" value="G_AIG1"/>
</dbReference>
<dbReference type="OrthoDB" id="1597724at2759"/>